<dbReference type="KEGG" id="amt:Amet_2431"/>
<evidence type="ECO:0000313" key="1">
    <source>
        <dbReference type="EMBL" id="ABR48585.1"/>
    </source>
</evidence>
<dbReference type="HOGENOM" id="CLU_089645_2_0_9"/>
<dbReference type="EMBL" id="CP000724">
    <property type="protein sequence ID" value="ABR48585.1"/>
    <property type="molecule type" value="Genomic_DNA"/>
</dbReference>
<reference evidence="2" key="1">
    <citation type="journal article" date="2016" name="Genome Announc.">
        <title>Complete genome sequence of Alkaliphilus metalliredigens strain QYMF, an alkaliphilic and metal-reducing bacterium isolated from borax-contaminated leachate ponds.</title>
        <authorList>
            <person name="Hwang C."/>
            <person name="Copeland A."/>
            <person name="Lucas S."/>
            <person name="Lapidus A."/>
            <person name="Barry K."/>
            <person name="Detter J.C."/>
            <person name="Glavina Del Rio T."/>
            <person name="Hammon N."/>
            <person name="Israni S."/>
            <person name="Dalin E."/>
            <person name="Tice H."/>
            <person name="Pitluck S."/>
            <person name="Chertkov O."/>
            <person name="Brettin T."/>
            <person name="Bruce D."/>
            <person name="Han C."/>
            <person name="Schmutz J."/>
            <person name="Larimer F."/>
            <person name="Land M.L."/>
            <person name="Hauser L."/>
            <person name="Kyrpides N."/>
            <person name="Mikhailova N."/>
            <person name="Ye Q."/>
            <person name="Zhou J."/>
            <person name="Richardson P."/>
            <person name="Fields M.W."/>
        </authorList>
    </citation>
    <scope>NUCLEOTIDE SEQUENCE [LARGE SCALE GENOMIC DNA]</scope>
    <source>
        <strain evidence="2">QYMF</strain>
    </source>
</reference>
<dbReference type="AlphaFoldDB" id="A6TQW7"/>
<dbReference type="OrthoDB" id="1629754at2"/>
<dbReference type="Pfam" id="PF10076">
    <property type="entry name" value="Phage_Mu_Gp48"/>
    <property type="match status" value="1"/>
</dbReference>
<organism evidence="1 2">
    <name type="scientific">Alkaliphilus metalliredigens (strain QYMF)</name>
    <dbReference type="NCBI Taxonomy" id="293826"/>
    <lineage>
        <taxon>Bacteria</taxon>
        <taxon>Bacillati</taxon>
        <taxon>Bacillota</taxon>
        <taxon>Clostridia</taxon>
        <taxon>Peptostreptococcales</taxon>
        <taxon>Natronincolaceae</taxon>
        <taxon>Alkaliphilus</taxon>
    </lineage>
</organism>
<evidence type="ECO:0000313" key="2">
    <source>
        <dbReference type="Proteomes" id="UP000001572"/>
    </source>
</evidence>
<dbReference type="Proteomes" id="UP000001572">
    <property type="component" value="Chromosome"/>
</dbReference>
<keyword evidence="2" id="KW-1185">Reference proteome</keyword>
<gene>
    <name evidence="1" type="ordered locus">Amet_2431</name>
</gene>
<proteinExistence type="predicted"/>
<accession>A6TQW7</accession>
<dbReference type="InterPro" id="IPR018755">
    <property type="entry name" value="Phage_Mu_Gp48"/>
</dbReference>
<dbReference type="RefSeq" id="WP_012063560.1">
    <property type="nucleotide sequence ID" value="NC_009633.1"/>
</dbReference>
<dbReference type="STRING" id="293826.Amet_2431"/>
<sequence>MSNQMITYLPLFMRKSKIYNEIFDAEEHQFEYVEADIKDIRKQLDIDTATWGLAIYEKELKIKIDLSKPLSERRSVIKSKERGTGKVDAALIKVVADAYTNGEVDVLFNGNINIKFNGVLGIPRNLSDLENSLEEIKPAHLALAYTFAYLLIKDIHGVMTLNELQQTKLNKFAGGGS</sequence>
<dbReference type="eggNOG" id="COG3778">
    <property type="taxonomic scope" value="Bacteria"/>
</dbReference>
<name>A6TQW7_ALKMQ</name>
<protein>
    <submittedName>
        <fullName evidence="1">Phage-like element pbsx protein XkdT</fullName>
    </submittedName>
</protein>